<dbReference type="Proteomes" id="UP000322077">
    <property type="component" value="Unassembled WGS sequence"/>
</dbReference>
<dbReference type="Pfam" id="PF00990">
    <property type="entry name" value="GGDEF"/>
    <property type="match status" value="1"/>
</dbReference>
<dbReference type="SUPFAM" id="SSF55073">
    <property type="entry name" value="Nucleotide cyclase"/>
    <property type="match status" value="1"/>
</dbReference>
<gene>
    <name evidence="4" type="ORF">FYJ91_15795</name>
</gene>
<dbReference type="InterPro" id="IPR043128">
    <property type="entry name" value="Rev_trsase/Diguanyl_cyclase"/>
</dbReference>
<evidence type="ECO:0000256" key="2">
    <source>
        <dbReference type="SAM" id="Coils"/>
    </source>
</evidence>
<dbReference type="AlphaFoldDB" id="A0A5D9C8N3"/>
<accession>A0A5D9C8N3</accession>
<evidence type="ECO:0000313" key="5">
    <source>
        <dbReference type="Proteomes" id="UP000322077"/>
    </source>
</evidence>
<dbReference type="InterPro" id="IPR029787">
    <property type="entry name" value="Nucleotide_cyclase"/>
</dbReference>
<comment type="caution">
    <text evidence="4">The sequence shown here is derived from an EMBL/GenBank/DDBJ whole genome shotgun (WGS) entry which is preliminary data.</text>
</comment>
<dbReference type="Gene3D" id="3.30.70.270">
    <property type="match status" value="1"/>
</dbReference>
<dbReference type="GO" id="GO:0043709">
    <property type="term" value="P:cell adhesion involved in single-species biofilm formation"/>
    <property type="evidence" value="ECO:0007669"/>
    <property type="project" value="TreeGrafter"/>
</dbReference>
<evidence type="ECO:0000313" key="4">
    <source>
        <dbReference type="EMBL" id="TZG26391.1"/>
    </source>
</evidence>
<keyword evidence="2" id="KW-0175">Coiled coil</keyword>
<sequence length="340" mass="37179">MHQDKIIESSAQRGEWRRLYDRIGELLFSNDIEPTPENFDLCHRYLSGDSMIVGLIDKAVRQDGRITPAALAAINAQVRSGLDSGNLSDMAANARGLLEQVSAVVTRSGDEARDYAADLESGAAGLSIEDSGMTVDTLVGLTKAMIDKTRAAEDELRRTEAQIKTLHDDLAAAHRTANSDPLTGLPNRRAFDHQLRMALENARRQKTPLALAICDIDHFKQFNDTHGHQIGDEVIKFVGTSLARASNDGFCARYGGEEFVLIIERTDPEAARAMLDKVRTVIASRELKVTNTGQSLGRLSFSGGIAMLEDADSPGTLLRRADTALYRAKESGRNRVMLDA</sequence>
<dbReference type="SMART" id="SM00267">
    <property type="entry name" value="GGDEF"/>
    <property type="match status" value="1"/>
</dbReference>
<dbReference type="GO" id="GO:1902201">
    <property type="term" value="P:negative regulation of bacterial-type flagellum-dependent cell motility"/>
    <property type="evidence" value="ECO:0007669"/>
    <property type="project" value="TreeGrafter"/>
</dbReference>
<evidence type="ECO:0000256" key="1">
    <source>
        <dbReference type="ARBA" id="ARBA00012528"/>
    </source>
</evidence>
<dbReference type="RefSeq" id="WP_149523193.1">
    <property type="nucleotide sequence ID" value="NZ_VTOU01000003.1"/>
</dbReference>
<evidence type="ECO:0000259" key="3">
    <source>
        <dbReference type="PROSITE" id="PS50887"/>
    </source>
</evidence>
<dbReference type="PANTHER" id="PTHR45138">
    <property type="entry name" value="REGULATORY COMPONENTS OF SENSORY TRANSDUCTION SYSTEM"/>
    <property type="match status" value="1"/>
</dbReference>
<dbReference type="NCBIfam" id="TIGR00254">
    <property type="entry name" value="GGDEF"/>
    <property type="match status" value="1"/>
</dbReference>
<dbReference type="GO" id="GO:0052621">
    <property type="term" value="F:diguanylate cyclase activity"/>
    <property type="evidence" value="ECO:0007669"/>
    <property type="project" value="UniProtKB-EC"/>
</dbReference>
<dbReference type="FunFam" id="3.30.70.270:FF:000001">
    <property type="entry name" value="Diguanylate cyclase domain protein"/>
    <property type="match status" value="1"/>
</dbReference>
<name>A0A5D9C8N3_9SPHN</name>
<dbReference type="EMBL" id="VTOU01000003">
    <property type="protein sequence ID" value="TZG26391.1"/>
    <property type="molecule type" value="Genomic_DNA"/>
</dbReference>
<organism evidence="4 5">
    <name type="scientific">Sphingomonas montanisoli</name>
    <dbReference type="NCBI Taxonomy" id="2606412"/>
    <lineage>
        <taxon>Bacteria</taxon>
        <taxon>Pseudomonadati</taxon>
        <taxon>Pseudomonadota</taxon>
        <taxon>Alphaproteobacteria</taxon>
        <taxon>Sphingomonadales</taxon>
        <taxon>Sphingomonadaceae</taxon>
        <taxon>Sphingomonas</taxon>
    </lineage>
</organism>
<dbReference type="PANTHER" id="PTHR45138:SF24">
    <property type="entry name" value="DIGUANYLATE CYCLASE DGCC-RELATED"/>
    <property type="match status" value="1"/>
</dbReference>
<reference evidence="4 5" key="1">
    <citation type="submission" date="2019-08" db="EMBL/GenBank/DDBJ databases">
        <authorList>
            <person name="Wang G."/>
            <person name="Xu Z."/>
        </authorList>
    </citation>
    <scope>NUCLEOTIDE SEQUENCE [LARGE SCALE GENOMIC DNA]</scope>
    <source>
        <strain evidence="4 5">ZX</strain>
    </source>
</reference>
<keyword evidence="5" id="KW-1185">Reference proteome</keyword>
<dbReference type="GO" id="GO:0005886">
    <property type="term" value="C:plasma membrane"/>
    <property type="evidence" value="ECO:0007669"/>
    <property type="project" value="TreeGrafter"/>
</dbReference>
<proteinExistence type="predicted"/>
<feature type="domain" description="GGDEF" evidence="3">
    <location>
        <begin position="207"/>
        <end position="340"/>
    </location>
</feature>
<protein>
    <recommendedName>
        <fullName evidence="1">diguanylate cyclase</fullName>
        <ecNumber evidence="1">2.7.7.65</ecNumber>
    </recommendedName>
</protein>
<feature type="coiled-coil region" evidence="2">
    <location>
        <begin position="149"/>
        <end position="176"/>
    </location>
</feature>
<dbReference type="InterPro" id="IPR000160">
    <property type="entry name" value="GGDEF_dom"/>
</dbReference>
<dbReference type="CDD" id="cd01949">
    <property type="entry name" value="GGDEF"/>
    <property type="match status" value="1"/>
</dbReference>
<dbReference type="InterPro" id="IPR050469">
    <property type="entry name" value="Diguanylate_Cyclase"/>
</dbReference>
<dbReference type="EC" id="2.7.7.65" evidence="1"/>
<dbReference type="PROSITE" id="PS50887">
    <property type="entry name" value="GGDEF"/>
    <property type="match status" value="1"/>
</dbReference>